<evidence type="ECO:0000256" key="1">
    <source>
        <dbReference type="SAM" id="MobiDB-lite"/>
    </source>
</evidence>
<dbReference type="Proteomes" id="UP000054018">
    <property type="component" value="Unassembled WGS sequence"/>
</dbReference>
<sequence length="146" mass="16226">MPWNVSGFFSANRVWVSEGGPYSFNAFSIRSCLGTHNYGTYPSRDTRCTTFTSCSIDTSSRDFGIRESGQLEVSIRDPLQLARISKRKPASTSCLGSHYTNQRSLGGPELLKRERSRDSCLIGGKDSSNRGFLVNEEMPVRDDSRG</sequence>
<dbReference type="HOGENOM" id="CLU_1778236_0_0_1"/>
<gene>
    <name evidence="2" type="ORF">PISMIDRAFT_506364</name>
</gene>
<evidence type="ECO:0000313" key="2">
    <source>
        <dbReference type="EMBL" id="KIK22367.1"/>
    </source>
</evidence>
<proteinExistence type="predicted"/>
<dbReference type="EMBL" id="KN833740">
    <property type="protein sequence ID" value="KIK22367.1"/>
    <property type="molecule type" value="Genomic_DNA"/>
</dbReference>
<reference evidence="3" key="2">
    <citation type="submission" date="2015-01" db="EMBL/GenBank/DDBJ databases">
        <title>Evolutionary Origins and Diversification of the Mycorrhizal Mutualists.</title>
        <authorList>
            <consortium name="DOE Joint Genome Institute"/>
            <consortium name="Mycorrhizal Genomics Consortium"/>
            <person name="Kohler A."/>
            <person name="Kuo A."/>
            <person name="Nagy L.G."/>
            <person name="Floudas D."/>
            <person name="Copeland A."/>
            <person name="Barry K.W."/>
            <person name="Cichocki N."/>
            <person name="Veneault-Fourrey C."/>
            <person name="LaButti K."/>
            <person name="Lindquist E.A."/>
            <person name="Lipzen A."/>
            <person name="Lundell T."/>
            <person name="Morin E."/>
            <person name="Murat C."/>
            <person name="Riley R."/>
            <person name="Ohm R."/>
            <person name="Sun H."/>
            <person name="Tunlid A."/>
            <person name="Henrissat B."/>
            <person name="Grigoriev I.V."/>
            <person name="Hibbett D.S."/>
            <person name="Martin F."/>
        </authorList>
    </citation>
    <scope>NUCLEOTIDE SEQUENCE [LARGE SCALE GENOMIC DNA]</scope>
    <source>
        <strain evidence="3">441</strain>
    </source>
</reference>
<accession>A0A0C9ZIN1</accession>
<feature type="compositionally biased region" description="Polar residues" evidence="1">
    <location>
        <begin position="90"/>
        <end position="104"/>
    </location>
</feature>
<keyword evidence="3" id="KW-1185">Reference proteome</keyword>
<evidence type="ECO:0000313" key="3">
    <source>
        <dbReference type="Proteomes" id="UP000054018"/>
    </source>
</evidence>
<dbReference type="AlphaFoldDB" id="A0A0C9ZIN1"/>
<organism evidence="2 3">
    <name type="scientific">Pisolithus microcarpus 441</name>
    <dbReference type="NCBI Taxonomy" id="765257"/>
    <lineage>
        <taxon>Eukaryota</taxon>
        <taxon>Fungi</taxon>
        <taxon>Dikarya</taxon>
        <taxon>Basidiomycota</taxon>
        <taxon>Agaricomycotina</taxon>
        <taxon>Agaricomycetes</taxon>
        <taxon>Agaricomycetidae</taxon>
        <taxon>Boletales</taxon>
        <taxon>Sclerodermatineae</taxon>
        <taxon>Pisolithaceae</taxon>
        <taxon>Pisolithus</taxon>
    </lineage>
</organism>
<name>A0A0C9ZIN1_9AGAM</name>
<reference evidence="2 3" key="1">
    <citation type="submission" date="2014-04" db="EMBL/GenBank/DDBJ databases">
        <authorList>
            <consortium name="DOE Joint Genome Institute"/>
            <person name="Kuo A."/>
            <person name="Kohler A."/>
            <person name="Costa M.D."/>
            <person name="Nagy L.G."/>
            <person name="Floudas D."/>
            <person name="Copeland A."/>
            <person name="Barry K.W."/>
            <person name="Cichocki N."/>
            <person name="Veneault-Fourrey C."/>
            <person name="LaButti K."/>
            <person name="Lindquist E.A."/>
            <person name="Lipzen A."/>
            <person name="Lundell T."/>
            <person name="Morin E."/>
            <person name="Murat C."/>
            <person name="Sun H."/>
            <person name="Tunlid A."/>
            <person name="Henrissat B."/>
            <person name="Grigoriev I.V."/>
            <person name="Hibbett D.S."/>
            <person name="Martin F."/>
            <person name="Nordberg H.P."/>
            <person name="Cantor M.N."/>
            <person name="Hua S.X."/>
        </authorList>
    </citation>
    <scope>NUCLEOTIDE SEQUENCE [LARGE SCALE GENOMIC DNA]</scope>
    <source>
        <strain evidence="2 3">441</strain>
    </source>
</reference>
<protein>
    <submittedName>
        <fullName evidence="2">Uncharacterized protein</fullName>
    </submittedName>
</protein>
<feature type="region of interest" description="Disordered" evidence="1">
    <location>
        <begin position="84"/>
        <end position="108"/>
    </location>
</feature>